<gene>
    <name evidence="8" type="primary">LOC114605477</name>
</gene>
<keyword evidence="3" id="KW-0108">Calcium channel impairing toxin</keyword>
<dbReference type="Pfam" id="PF00188">
    <property type="entry name" value="CAP"/>
    <property type="match status" value="1"/>
</dbReference>
<organism evidence="8 9">
    <name type="scientific">Podarcis muralis</name>
    <name type="common">Wall lizard</name>
    <name type="synonym">Lacerta muralis</name>
    <dbReference type="NCBI Taxonomy" id="64176"/>
    <lineage>
        <taxon>Eukaryota</taxon>
        <taxon>Metazoa</taxon>
        <taxon>Chordata</taxon>
        <taxon>Craniata</taxon>
        <taxon>Vertebrata</taxon>
        <taxon>Euteleostomi</taxon>
        <taxon>Lepidosauria</taxon>
        <taxon>Squamata</taxon>
        <taxon>Bifurcata</taxon>
        <taxon>Unidentata</taxon>
        <taxon>Episquamata</taxon>
        <taxon>Laterata</taxon>
        <taxon>Lacertibaenia</taxon>
        <taxon>Lacertidae</taxon>
        <taxon>Podarcis</taxon>
    </lineage>
</organism>
<dbReference type="InterPro" id="IPR035940">
    <property type="entry name" value="CAP_sf"/>
</dbReference>
<dbReference type="InterPro" id="IPR018244">
    <property type="entry name" value="Allrgn_V5/Tpx1_CS"/>
</dbReference>
<dbReference type="PRINTS" id="PR00837">
    <property type="entry name" value="V5TPXLIKE"/>
</dbReference>
<name>A0A670K0J9_PODMU</name>
<reference evidence="8" key="2">
    <citation type="submission" date="2025-08" db="UniProtKB">
        <authorList>
            <consortium name="Ensembl"/>
        </authorList>
    </citation>
    <scope>IDENTIFICATION</scope>
</reference>
<keyword evidence="2" id="KW-0528">Neurotoxin</keyword>
<keyword evidence="4" id="KW-0872">Ion channel impairing toxin</keyword>
<dbReference type="PANTHER" id="PTHR10334">
    <property type="entry name" value="CYSTEINE-RICH SECRETORY PROTEIN-RELATED"/>
    <property type="match status" value="1"/>
</dbReference>
<dbReference type="GO" id="GO:0005576">
    <property type="term" value="C:extracellular region"/>
    <property type="evidence" value="ECO:0007669"/>
    <property type="project" value="InterPro"/>
</dbReference>
<dbReference type="SMART" id="SM00198">
    <property type="entry name" value="SCP"/>
    <property type="match status" value="1"/>
</dbReference>
<evidence type="ECO:0000256" key="1">
    <source>
        <dbReference type="ARBA" id="ARBA00009923"/>
    </source>
</evidence>
<keyword evidence="2" id="KW-0800">Toxin</keyword>
<proteinExistence type="inferred from homology"/>
<evidence type="ECO:0000259" key="7">
    <source>
        <dbReference type="SMART" id="SM00198"/>
    </source>
</evidence>
<evidence type="ECO:0000313" key="9">
    <source>
        <dbReference type="Proteomes" id="UP000472272"/>
    </source>
</evidence>
<dbReference type="Ensembl" id="ENSPMRT00000030249.1">
    <property type="protein sequence ID" value="ENSPMRP00000028517.1"/>
    <property type="gene ID" value="ENSPMRG00000018418.1"/>
</dbReference>
<sequence>MRRFWPCAVVLGLLAVEGVRGAQKFATYPDITNRTFIGDYINAHNDHRSEVQPPASNMLYMTFDLALARIARAWAQKCIVMHNPTDMVHPDPKFRPFGENIWAITGFNYPFDPAGPIEDFHDEVKYYTYNTHKCTRVCGHYTQVVWANTYKIGCAIVHCPASTNSKGTKTKNFSYFVCTYGPPGNYAGVRPYKAGAPCSQCPKGDTCQKKLCRNPEREKENSLRYSRWYPPFESRIICDESCIAVAILRPLLMFLAFAAVYYLKLRYPGLGYKA</sequence>
<dbReference type="SUPFAM" id="SSF55797">
    <property type="entry name" value="PR-1-like"/>
    <property type="match status" value="1"/>
</dbReference>
<dbReference type="InterPro" id="IPR014044">
    <property type="entry name" value="CAP_dom"/>
</dbReference>
<dbReference type="PROSITE" id="PS01009">
    <property type="entry name" value="CRISP_1"/>
    <property type="match status" value="1"/>
</dbReference>
<keyword evidence="6" id="KW-0732">Signal</keyword>
<feature type="signal peptide" evidence="6">
    <location>
        <begin position="1"/>
        <end position="21"/>
    </location>
</feature>
<keyword evidence="5" id="KW-1133">Transmembrane helix</keyword>
<dbReference type="InterPro" id="IPR002413">
    <property type="entry name" value="V5_allergen-like"/>
</dbReference>
<reference evidence="8" key="3">
    <citation type="submission" date="2025-09" db="UniProtKB">
        <authorList>
            <consortium name="Ensembl"/>
        </authorList>
    </citation>
    <scope>IDENTIFICATION</scope>
</reference>
<evidence type="ECO:0000256" key="6">
    <source>
        <dbReference type="SAM" id="SignalP"/>
    </source>
</evidence>
<dbReference type="Gene3D" id="3.40.33.10">
    <property type="entry name" value="CAP"/>
    <property type="match status" value="1"/>
</dbReference>
<feature type="transmembrane region" description="Helical" evidence="5">
    <location>
        <begin position="243"/>
        <end position="263"/>
    </location>
</feature>
<evidence type="ECO:0000256" key="4">
    <source>
        <dbReference type="ARBA" id="ARBA00022872"/>
    </source>
</evidence>
<dbReference type="InterPro" id="IPR001283">
    <property type="entry name" value="CRISP-related"/>
</dbReference>
<dbReference type="AlphaFoldDB" id="A0A670K0J9"/>
<keyword evidence="9" id="KW-1185">Reference proteome</keyword>
<comment type="similarity">
    <text evidence="1">Belongs to the CRISP family.</text>
</comment>
<keyword evidence="5" id="KW-0472">Membrane</keyword>
<feature type="domain" description="SCP" evidence="7">
    <location>
        <begin position="35"/>
        <end position="188"/>
    </location>
</feature>
<keyword evidence="5" id="KW-0812">Transmembrane</keyword>
<feature type="chain" id="PRO_5025613568" evidence="6">
    <location>
        <begin position="22"/>
        <end position="274"/>
    </location>
</feature>
<evidence type="ECO:0000256" key="3">
    <source>
        <dbReference type="ARBA" id="ARBA00022831"/>
    </source>
</evidence>
<accession>A0A670K0J9</accession>
<dbReference type="GeneTree" id="ENSGT00940000166459"/>
<reference evidence="8 9" key="1">
    <citation type="journal article" date="2019" name="Proc. Natl. Acad. Sci. U.S.A.">
        <title>Regulatory changes in pterin and carotenoid genes underlie balanced color polymorphisms in the wall lizard.</title>
        <authorList>
            <person name="Andrade P."/>
            <person name="Pinho C."/>
            <person name="Perez I de Lanuza G."/>
            <person name="Afonso S."/>
            <person name="Brejcha J."/>
            <person name="Rubin C.J."/>
            <person name="Wallerman O."/>
            <person name="Pereira P."/>
            <person name="Sabatino S.J."/>
            <person name="Bellati A."/>
            <person name="Pellitteri-Rosa D."/>
            <person name="Bosakova Z."/>
            <person name="Bunikis I."/>
            <person name="Carretero M.A."/>
            <person name="Feiner N."/>
            <person name="Marsik P."/>
            <person name="Pauperio F."/>
            <person name="Salvi D."/>
            <person name="Soler L."/>
            <person name="While G.M."/>
            <person name="Uller T."/>
            <person name="Font E."/>
            <person name="Andersson L."/>
            <person name="Carneiro M."/>
        </authorList>
    </citation>
    <scope>NUCLEOTIDE SEQUENCE</scope>
</reference>
<dbReference type="Proteomes" id="UP000472272">
    <property type="component" value="Chromosome 10"/>
</dbReference>
<evidence type="ECO:0000256" key="5">
    <source>
        <dbReference type="SAM" id="Phobius"/>
    </source>
</evidence>
<evidence type="ECO:0000313" key="8">
    <source>
        <dbReference type="Ensembl" id="ENSPMRP00000028517.1"/>
    </source>
</evidence>
<evidence type="ECO:0000256" key="2">
    <source>
        <dbReference type="ARBA" id="ARBA00022699"/>
    </source>
</evidence>
<dbReference type="PRINTS" id="PR00838">
    <property type="entry name" value="V5ALLERGEN"/>
</dbReference>
<dbReference type="GO" id="GO:0005246">
    <property type="term" value="F:calcium channel regulator activity"/>
    <property type="evidence" value="ECO:0007669"/>
    <property type="project" value="UniProtKB-KW"/>
</dbReference>
<protein>
    <submittedName>
        <fullName evidence="8">Glioma pathogenesis-related protein 1-like</fullName>
    </submittedName>
</protein>